<organism evidence="4 5">
    <name type="scientific">Pseudocalidococcus azoricus BACA0444</name>
    <dbReference type="NCBI Taxonomy" id="2918990"/>
    <lineage>
        <taxon>Bacteria</taxon>
        <taxon>Bacillati</taxon>
        <taxon>Cyanobacteriota</taxon>
        <taxon>Cyanophyceae</taxon>
        <taxon>Acaryochloridales</taxon>
        <taxon>Thermosynechococcaceae</taxon>
        <taxon>Pseudocalidococcus</taxon>
        <taxon>Pseudocalidococcus azoricus</taxon>
    </lineage>
</organism>
<dbReference type="SUPFAM" id="SSF51161">
    <property type="entry name" value="Trimeric LpxA-like enzymes"/>
    <property type="match status" value="1"/>
</dbReference>
<dbReference type="InterPro" id="IPR011004">
    <property type="entry name" value="Trimer_LpxA-like_sf"/>
</dbReference>
<name>A0AAE4FNJ4_9CYAN</name>
<dbReference type="Pfam" id="PF00132">
    <property type="entry name" value="Hexapep"/>
    <property type="match status" value="1"/>
</dbReference>
<evidence type="ECO:0000256" key="3">
    <source>
        <dbReference type="ARBA" id="ARBA00022737"/>
    </source>
</evidence>
<evidence type="ECO:0000313" key="5">
    <source>
        <dbReference type="Proteomes" id="UP001268256"/>
    </source>
</evidence>
<proteinExistence type="inferred from homology"/>
<dbReference type="EMBL" id="JAVMIP010000001">
    <property type="protein sequence ID" value="MDS3859250.1"/>
    <property type="molecule type" value="Genomic_DNA"/>
</dbReference>
<dbReference type="InterPro" id="IPR051159">
    <property type="entry name" value="Hexapeptide_acetyltransf"/>
</dbReference>
<comment type="similarity">
    <text evidence="1">Belongs to the transferase hexapeptide repeat family.</text>
</comment>
<dbReference type="Proteomes" id="UP001268256">
    <property type="component" value="Unassembled WGS sequence"/>
</dbReference>
<comment type="caution">
    <text evidence="4">The sequence shown here is derived from an EMBL/GenBank/DDBJ whole genome shotgun (WGS) entry which is preliminary data.</text>
</comment>
<dbReference type="Gene3D" id="2.160.10.10">
    <property type="entry name" value="Hexapeptide repeat proteins"/>
    <property type="match status" value="1"/>
</dbReference>
<reference evidence="5" key="1">
    <citation type="submission" date="2023-07" db="EMBL/GenBank/DDBJ databases">
        <authorList>
            <person name="Luz R."/>
            <person name="Cordeiro R."/>
            <person name="Fonseca A."/>
            <person name="Goncalves V."/>
        </authorList>
    </citation>
    <scope>NUCLEOTIDE SEQUENCE [LARGE SCALE GENOMIC DNA]</scope>
    <source>
        <strain evidence="5">BACA0444</strain>
    </source>
</reference>
<dbReference type="GO" id="GO:0008374">
    <property type="term" value="F:O-acyltransferase activity"/>
    <property type="evidence" value="ECO:0007669"/>
    <property type="project" value="TreeGrafter"/>
</dbReference>
<sequence>MFQFLLNFIFRVFDRFMRDYEKFKIKRMKSCFKSCGNNVEINNVAITPWPKVEVGDNVIINSYTNIFAGGGVIIGSGTLISSNCVIVSVTHPTNTTDRFNAECIRKPVTIGQNVWIGAGVIILPGVYIGNNSVIGAGAIVTKDVPSNTVVVGNPARILRTMEF</sequence>
<dbReference type="GO" id="GO:0005829">
    <property type="term" value="C:cytosol"/>
    <property type="evidence" value="ECO:0007669"/>
    <property type="project" value="TreeGrafter"/>
</dbReference>
<accession>A0AAE4FNJ4</accession>
<protein>
    <submittedName>
        <fullName evidence="4">DapH/DapD/GlmU-related protein</fullName>
    </submittedName>
</protein>
<dbReference type="PANTHER" id="PTHR23416:SF23">
    <property type="entry name" value="ACETYLTRANSFERASE C18B11.09C-RELATED"/>
    <property type="match status" value="1"/>
</dbReference>
<dbReference type="AlphaFoldDB" id="A0AAE4FNJ4"/>
<dbReference type="GO" id="GO:0031470">
    <property type="term" value="C:carboxysome"/>
    <property type="evidence" value="ECO:0007669"/>
    <property type="project" value="UniProtKB-ARBA"/>
</dbReference>
<keyword evidence="3" id="KW-0677">Repeat</keyword>
<evidence type="ECO:0000313" key="4">
    <source>
        <dbReference type="EMBL" id="MDS3859250.1"/>
    </source>
</evidence>
<dbReference type="PANTHER" id="PTHR23416">
    <property type="entry name" value="SIALIC ACID SYNTHASE-RELATED"/>
    <property type="match status" value="1"/>
</dbReference>
<dbReference type="PROSITE" id="PS00101">
    <property type="entry name" value="HEXAPEP_TRANSFERASES"/>
    <property type="match status" value="1"/>
</dbReference>
<keyword evidence="2" id="KW-0808">Transferase</keyword>
<dbReference type="InterPro" id="IPR001451">
    <property type="entry name" value="Hexapep"/>
</dbReference>
<evidence type="ECO:0000256" key="1">
    <source>
        <dbReference type="ARBA" id="ARBA00007274"/>
    </source>
</evidence>
<gene>
    <name evidence="4" type="ORF">RIF25_00375</name>
</gene>
<keyword evidence="5" id="KW-1185">Reference proteome</keyword>
<dbReference type="GO" id="GO:0043886">
    <property type="term" value="F:structural constituent of carboxysome shell"/>
    <property type="evidence" value="ECO:0007669"/>
    <property type="project" value="UniProtKB-ARBA"/>
</dbReference>
<evidence type="ECO:0000256" key="2">
    <source>
        <dbReference type="ARBA" id="ARBA00022679"/>
    </source>
</evidence>
<dbReference type="RefSeq" id="WP_322876588.1">
    <property type="nucleotide sequence ID" value="NZ_JAVMIP010000001.1"/>
</dbReference>
<dbReference type="InterPro" id="IPR018357">
    <property type="entry name" value="Hexapep_transf_CS"/>
</dbReference>